<dbReference type="EMBL" id="JASHID010000003">
    <property type="protein sequence ID" value="MDI9863832.1"/>
    <property type="molecule type" value="Genomic_DNA"/>
</dbReference>
<dbReference type="Proteomes" id="UP001236569">
    <property type="component" value="Unassembled WGS sequence"/>
</dbReference>
<protein>
    <submittedName>
        <fullName evidence="3">DUF1080 domain-containing protein</fullName>
    </submittedName>
</protein>
<proteinExistence type="predicted"/>
<evidence type="ECO:0000313" key="4">
    <source>
        <dbReference type="Proteomes" id="UP001236569"/>
    </source>
</evidence>
<feature type="domain" description="3-keto-alpha-glucoside-1,2-lyase/3-keto-2-hydroxy-glucal hydratase" evidence="2">
    <location>
        <begin position="26"/>
        <end position="220"/>
    </location>
</feature>
<accession>A0ABT6YK55</accession>
<name>A0ABT6YK55_9BACT</name>
<evidence type="ECO:0000313" key="3">
    <source>
        <dbReference type="EMBL" id="MDI9863832.1"/>
    </source>
</evidence>
<dbReference type="InterPro" id="IPR010496">
    <property type="entry name" value="AL/BT2_dom"/>
</dbReference>
<dbReference type="Pfam" id="PF06439">
    <property type="entry name" value="3keto-disac_hyd"/>
    <property type="match status" value="1"/>
</dbReference>
<organism evidence="3 4">
    <name type="scientific">Flectobacillus longus</name>
    <dbReference type="NCBI Taxonomy" id="2984207"/>
    <lineage>
        <taxon>Bacteria</taxon>
        <taxon>Pseudomonadati</taxon>
        <taxon>Bacteroidota</taxon>
        <taxon>Cytophagia</taxon>
        <taxon>Cytophagales</taxon>
        <taxon>Flectobacillaceae</taxon>
        <taxon>Flectobacillus</taxon>
    </lineage>
</organism>
<gene>
    <name evidence="3" type="ORF">QM480_05830</name>
</gene>
<evidence type="ECO:0000259" key="2">
    <source>
        <dbReference type="Pfam" id="PF06439"/>
    </source>
</evidence>
<sequence length="222" mass="25006">MVTKLKCTFVFFLLLTTSLISHAQSKLFNGKNLKGWYAYEPKTGKHTNASDIFYVENKMIRLYGDKLGYVMTEKSFSNFQLTVVFRWNTDSTITRKSNKRNSGIMYLVPTSTKDTLWPKGIQYQVKEGGTGDFVLLQEVTLMVKGKQTEPGKSVTSARFSDAEKPVGEWNTAVITVMNGNVKQELNGKLVNEGTLTATGEGRILLQYEGYPIDFSKIVIKKI</sequence>
<evidence type="ECO:0000256" key="1">
    <source>
        <dbReference type="SAM" id="SignalP"/>
    </source>
</evidence>
<dbReference type="RefSeq" id="WP_283369081.1">
    <property type="nucleotide sequence ID" value="NZ_JASHID010000003.1"/>
</dbReference>
<reference evidence="3 4" key="1">
    <citation type="submission" date="2023-05" db="EMBL/GenBank/DDBJ databases">
        <title>Novel species of genus Flectobacillus isolated from stream in China.</title>
        <authorList>
            <person name="Lu H."/>
        </authorList>
    </citation>
    <scope>NUCLEOTIDE SEQUENCE [LARGE SCALE GENOMIC DNA]</scope>
    <source>
        <strain evidence="3 4">DC10W</strain>
    </source>
</reference>
<keyword evidence="1" id="KW-0732">Signal</keyword>
<feature type="chain" id="PRO_5045923292" evidence="1">
    <location>
        <begin position="24"/>
        <end position="222"/>
    </location>
</feature>
<dbReference type="Gene3D" id="2.60.120.560">
    <property type="entry name" value="Exo-inulinase, domain 1"/>
    <property type="match status" value="1"/>
</dbReference>
<keyword evidence="4" id="KW-1185">Reference proteome</keyword>
<comment type="caution">
    <text evidence="3">The sequence shown here is derived from an EMBL/GenBank/DDBJ whole genome shotgun (WGS) entry which is preliminary data.</text>
</comment>
<feature type="signal peptide" evidence="1">
    <location>
        <begin position="1"/>
        <end position="23"/>
    </location>
</feature>